<evidence type="ECO:0000259" key="3">
    <source>
        <dbReference type="PROSITE" id="PS50983"/>
    </source>
</evidence>
<dbReference type="PROSITE" id="PS50983">
    <property type="entry name" value="FE_B12_PBP"/>
    <property type="match status" value="1"/>
</dbReference>
<keyword evidence="5" id="KW-1185">Reference proteome</keyword>
<evidence type="ECO:0000313" key="4">
    <source>
        <dbReference type="EMBL" id="TDD51192.1"/>
    </source>
</evidence>
<dbReference type="InterPro" id="IPR050902">
    <property type="entry name" value="ABC_Transporter_SBP"/>
</dbReference>
<dbReference type="Pfam" id="PF01497">
    <property type="entry name" value="Peripla_BP_2"/>
    <property type="match status" value="1"/>
</dbReference>
<gene>
    <name evidence="4" type="ORF">E1288_15580</name>
</gene>
<dbReference type="SUPFAM" id="SSF53807">
    <property type="entry name" value="Helical backbone' metal receptor"/>
    <property type="match status" value="1"/>
</dbReference>
<dbReference type="Gene3D" id="3.40.50.1980">
    <property type="entry name" value="Nitrogenase molybdenum iron protein domain"/>
    <property type="match status" value="2"/>
</dbReference>
<feature type="domain" description="Fe/B12 periplasmic-binding" evidence="3">
    <location>
        <begin position="63"/>
        <end position="311"/>
    </location>
</feature>
<sequence>MTGFRRLAALLLAMLALLVGVTACATRPHSEAPAPADDPASAFPVKVELPGQPPVTVAQQPKRIISLSPTATETLYAIGAGDQVIAVDQYSNFPAEAPRTDLSGFTVDAAAVGAHTPDLVIAPDSAAKLADGLKVVNVPTLLTPSPATLDDAYKQIEVLGQATGHTKQAAELVDRMRSEIDEIVRTTPRPAQPLNYFHEVSPDYYTATSQSFVGNVYNLFGLHNIADPAGGNFPQLSEEHIVQANPNLIFLSDVKCCQVNAAAVAARPGWNTLDAVQHGRVVELDDDIASRWGPRVVELVRAIGGGVAKAQNG</sequence>
<proteinExistence type="inferred from homology"/>
<protein>
    <submittedName>
        <fullName evidence="4">ABC transporter substrate-binding protein</fullName>
    </submittedName>
</protein>
<keyword evidence="2" id="KW-0732">Signal</keyword>
<dbReference type="AlphaFoldDB" id="A0A4R4Z541"/>
<dbReference type="GO" id="GO:0071281">
    <property type="term" value="P:cellular response to iron ion"/>
    <property type="evidence" value="ECO:0007669"/>
    <property type="project" value="TreeGrafter"/>
</dbReference>
<dbReference type="PANTHER" id="PTHR30535">
    <property type="entry name" value="VITAMIN B12-BINDING PROTEIN"/>
    <property type="match status" value="1"/>
</dbReference>
<comment type="caution">
    <text evidence="4">The sequence shown here is derived from an EMBL/GenBank/DDBJ whole genome shotgun (WGS) entry which is preliminary data.</text>
</comment>
<dbReference type="PROSITE" id="PS51257">
    <property type="entry name" value="PROKAR_LIPOPROTEIN"/>
    <property type="match status" value="1"/>
</dbReference>
<evidence type="ECO:0000256" key="2">
    <source>
        <dbReference type="SAM" id="SignalP"/>
    </source>
</evidence>
<reference evidence="4 5" key="1">
    <citation type="submission" date="2019-03" db="EMBL/GenBank/DDBJ databases">
        <title>Draft genome sequences of novel Actinobacteria.</title>
        <authorList>
            <person name="Sahin N."/>
            <person name="Ay H."/>
            <person name="Saygin H."/>
        </authorList>
    </citation>
    <scope>NUCLEOTIDE SEQUENCE [LARGE SCALE GENOMIC DNA]</scope>
    <source>
        <strain evidence="4 5">7K502</strain>
    </source>
</reference>
<dbReference type="Proteomes" id="UP000294947">
    <property type="component" value="Unassembled WGS sequence"/>
</dbReference>
<organism evidence="4 5">
    <name type="scientific">Saccharopolyspora elongata</name>
    <dbReference type="NCBI Taxonomy" id="2530387"/>
    <lineage>
        <taxon>Bacteria</taxon>
        <taxon>Bacillati</taxon>
        <taxon>Actinomycetota</taxon>
        <taxon>Actinomycetes</taxon>
        <taxon>Pseudonocardiales</taxon>
        <taxon>Pseudonocardiaceae</taxon>
        <taxon>Saccharopolyspora</taxon>
    </lineage>
</organism>
<dbReference type="EMBL" id="SMKW01000017">
    <property type="protein sequence ID" value="TDD51192.1"/>
    <property type="molecule type" value="Genomic_DNA"/>
</dbReference>
<feature type="chain" id="PRO_5020243172" evidence="2">
    <location>
        <begin position="26"/>
        <end position="313"/>
    </location>
</feature>
<dbReference type="CDD" id="cd01143">
    <property type="entry name" value="YvrC"/>
    <property type="match status" value="1"/>
</dbReference>
<evidence type="ECO:0000313" key="5">
    <source>
        <dbReference type="Proteomes" id="UP000294947"/>
    </source>
</evidence>
<feature type="signal peptide" evidence="2">
    <location>
        <begin position="1"/>
        <end position="25"/>
    </location>
</feature>
<dbReference type="OrthoDB" id="6495095at2"/>
<accession>A0A4R4Z541</accession>
<evidence type="ECO:0000256" key="1">
    <source>
        <dbReference type="ARBA" id="ARBA00008814"/>
    </source>
</evidence>
<dbReference type="InterPro" id="IPR002491">
    <property type="entry name" value="ABC_transptr_periplasmic_BD"/>
</dbReference>
<dbReference type="PANTHER" id="PTHR30535:SF34">
    <property type="entry name" value="MOLYBDATE-BINDING PROTEIN MOLA"/>
    <property type="match status" value="1"/>
</dbReference>
<name>A0A4R4Z541_9PSEU</name>
<comment type="similarity">
    <text evidence="1">Belongs to the bacterial solute-binding protein 8 family.</text>
</comment>